<name>A0A6A6NYV8_9PEZI</name>
<sequence>QIRLYGRGRTFNPSHRVRKRRHGFLARARTKAGRKILNRRKTRRARYWSH</sequence>
<proteinExistence type="inferred from homology"/>
<feature type="non-terminal residue" evidence="4">
    <location>
        <position position="1"/>
    </location>
</feature>
<keyword evidence="2" id="KW-0689">Ribosomal protein</keyword>
<dbReference type="OrthoDB" id="431691at2759"/>
<keyword evidence="5" id="KW-1185">Reference proteome</keyword>
<protein>
    <recommendedName>
        <fullName evidence="6">Ribosomal protein L34</fullName>
    </recommendedName>
</protein>
<dbReference type="Pfam" id="PF00468">
    <property type="entry name" value="Ribosomal_L34"/>
    <property type="match status" value="1"/>
</dbReference>
<dbReference type="GO" id="GO:0006412">
    <property type="term" value="P:translation"/>
    <property type="evidence" value="ECO:0007669"/>
    <property type="project" value="InterPro"/>
</dbReference>
<evidence type="ECO:0000256" key="2">
    <source>
        <dbReference type="ARBA" id="ARBA00022980"/>
    </source>
</evidence>
<comment type="similarity">
    <text evidence="1">Belongs to the bacterial ribosomal protein bL34 family.</text>
</comment>
<evidence type="ECO:0000313" key="5">
    <source>
        <dbReference type="Proteomes" id="UP000799766"/>
    </source>
</evidence>
<dbReference type="GO" id="GO:1990904">
    <property type="term" value="C:ribonucleoprotein complex"/>
    <property type="evidence" value="ECO:0007669"/>
    <property type="project" value="UniProtKB-KW"/>
</dbReference>
<reference evidence="4" key="1">
    <citation type="journal article" date="2020" name="Stud. Mycol.">
        <title>101 Dothideomycetes genomes: a test case for predicting lifestyles and emergence of pathogens.</title>
        <authorList>
            <person name="Haridas S."/>
            <person name="Albert R."/>
            <person name="Binder M."/>
            <person name="Bloem J."/>
            <person name="Labutti K."/>
            <person name="Salamov A."/>
            <person name="Andreopoulos B."/>
            <person name="Baker S."/>
            <person name="Barry K."/>
            <person name="Bills G."/>
            <person name="Bluhm B."/>
            <person name="Cannon C."/>
            <person name="Castanera R."/>
            <person name="Culley D."/>
            <person name="Daum C."/>
            <person name="Ezra D."/>
            <person name="Gonzalez J."/>
            <person name="Henrissat B."/>
            <person name="Kuo A."/>
            <person name="Liang C."/>
            <person name="Lipzen A."/>
            <person name="Lutzoni F."/>
            <person name="Magnuson J."/>
            <person name="Mondo S."/>
            <person name="Nolan M."/>
            <person name="Ohm R."/>
            <person name="Pangilinan J."/>
            <person name="Park H.-J."/>
            <person name="Ramirez L."/>
            <person name="Alfaro M."/>
            <person name="Sun H."/>
            <person name="Tritt A."/>
            <person name="Yoshinaga Y."/>
            <person name="Zwiers L.-H."/>
            <person name="Turgeon B."/>
            <person name="Goodwin S."/>
            <person name="Spatafora J."/>
            <person name="Crous P."/>
            <person name="Grigoriev I."/>
        </authorList>
    </citation>
    <scope>NUCLEOTIDE SEQUENCE</scope>
    <source>
        <strain evidence="4">ATCC 16933</strain>
    </source>
</reference>
<dbReference type="Proteomes" id="UP000799766">
    <property type="component" value="Unassembled WGS sequence"/>
</dbReference>
<dbReference type="NCBIfam" id="TIGR01030">
    <property type="entry name" value="rpmH_bact"/>
    <property type="match status" value="1"/>
</dbReference>
<accession>A0A6A6NYV8</accession>
<evidence type="ECO:0008006" key="6">
    <source>
        <dbReference type="Google" id="ProtNLM"/>
    </source>
</evidence>
<dbReference type="EMBL" id="MU001682">
    <property type="protein sequence ID" value="KAF2456662.1"/>
    <property type="molecule type" value="Genomic_DNA"/>
</dbReference>
<dbReference type="InterPro" id="IPR000271">
    <property type="entry name" value="Ribosomal_bL34"/>
</dbReference>
<dbReference type="GO" id="GO:0005840">
    <property type="term" value="C:ribosome"/>
    <property type="evidence" value="ECO:0007669"/>
    <property type="project" value="UniProtKB-KW"/>
</dbReference>
<gene>
    <name evidence="4" type="ORF">BDY21DRAFT_287141</name>
</gene>
<dbReference type="Gene3D" id="1.10.287.3980">
    <property type="match status" value="1"/>
</dbReference>
<evidence type="ECO:0000256" key="3">
    <source>
        <dbReference type="ARBA" id="ARBA00023274"/>
    </source>
</evidence>
<organism evidence="4 5">
    <name type="scientific">Lineolata rhizophorae</name>
    <dbReference type="NCBI Taxonomy" id="578093"/>
    <lineage>
        <taxon>Eukaryota</taxon>
        <taxon>Fungi</taxon>
        <taxon>Dikarya</taxon>
        <taxon>Ascomycota</taxon>
        <taxon>Pezizomycotina</taxon>
        <taxon>Dothideomycetes</taxon>
        <taxon>Dothideomycetes incertae sedis</taxon>
        <taxon>Lineolatales</taxon>
        <taxon>Lineolataceae</taxon>
        <taxon>Lineolata</taxon>
    </lineage>
</organism>
<evidence type="ECO:0000313" key="4">
    <source>
        <dbReference type="EMBL" id="KAF2456662.1"/>
    </source>
</evidence>
<keyword evidence="3" id="KW-0687">Ribonucleoprotein</keyword>
<dbReference type="GO" id="GO:0003735">
    <property type="term" value="F:structural constituent of ribosome"/>
    <property type="evidence" value="ECO:0007669"/>
    <property type="project" value="InterPro"/>
</dbReference>
<dbReference type="AlphaFoldDB" id="A0A6A6NYV8"/>
<evidence type="ECO:0000256" key="1">
    <source>
        <dbReference type="ARBA" id="ARBA00010111"/>
    </source>
</evidence>